<name>A0A4R2Q4K7_9PSEU</name>
<sequence>MTEADHAELRRLFRVAGEGSPTESLWGHPESEAAIYLEPYLELEPESLFVAVRDGALVGYLTGCVDGAKFPGEDKLMAQAIKDHRLILRRGPVRFFARAMADSLSAAIRRQPKSGELNDRRWPAHLHINVAPAARGTGAAEGLLAHWQRRLRELDSPGCYLQTLTENVRAVRFFSRMGFVPHGPTPPVPGLRYQGRRVHQQTMVWTP</sequence>
<dbReference type="GO" id="GO:0016747">
    <property type="term" value="F:acyltransferase activity, transferring groups other than amino-acyl groups"/>
    <property type="evidence" value="ECO:0007669"/>
    <property type="project" value="InterPro"/>
</dbReference>
<proteinExistence type="predicted"/>
<keyword evidence="5" id="KW-1185">Reference proteome</keyword>
<evidence type="ECO:0000256" key="1">
    <source>
        <dbReference type="ARBA" id="ARBA00022679"/>
    </source>
</evidence>
<dbReference type="EMBL" id="SLXQ01000022">
    <property type="protein sequence ID" value="TCP43399.1"/>
    <property type="molecule type" value="Genomic_DNA"/>
</dbReference>
<evidence type="ECO:0000313" key="5">
    <source>
        <dbReference type="Proteomes" id="UP000294911"/>
    </source>
</evidence>
<dbReference type="PANTHER" id="PTHR43877:SF2">
    <property type="entry name" value="AMINOALKYLPHOSPHONATE N-ACETYLTRANSFERASE-RELATED"/>
    <property type="match status" value="1"/>
</dbReference>
<evidence type="ECO:0000256" key="2">
    <source>
        <dbReference type="ARBA" id="ARBA00023315"/>
    </source>
</evidence>
<dbReference type="RefSeq" id="WP_243659281.1">
    <property type="nucleotide sequence ID" value="NZ_SLXQ01000022.1"/>
</dbReference>
<keyword evidence="2" id="KW-0012">Acyltransferase</keyword>
<dbReference type="Proteomes" id="UP000294911">
    <property type="component" value="Unassembled WGS sequence"/>
</dbReference>
<keyword evidence="1 4" id="KW-0808">Transferase</keyword>
<reference evidence="4 5" key="1">
    <citation type="submission" date="2019-03" db="EMBL/GenBank/DDBJ databases">
        <title>Genomic Encyclopedia of Type Strains, Phase IV (KMG-IV): sequencing the most valuable type-strain genomes for metagenomic binning, comparative biology and taxonomic classification.</title>
        <authorList>
            <person name="Goeker M."/>
        </authorList>
    </citation>
    <scope>NUCLEOTIDE SEQUENCE [LARGE SCALE GENOMIC DNA]</scope>
    <source>
        <strain evidence="4 5">DSM 45765</strain>
    </source>
</reference>
<dbReference type="InterPro" id="IPR016181">
    <property type="entry name" value="Acyl_CoA_acyltransferase"/>
</dbReference>
<dbReference type="SUPFAM" id="SSF55729">
    <property type="entry name" value="Acyl-CoA N-acyltransferases (Nat)"/>
    <property type="match status" value="1"/>
</dbReference>
<dbReference type="Pfam" id="PF00583">
    <property type="entry name" value="Acetyltransf_1"/>
    <property type="match status" value="1"/>
</dbReference>
<dbReference type="InterPro" id="IPR000182">
    <property type="entry name" value="GNAT_dom"/>
</dbReference>
<dbReference type="AlphaFoldDB" id="A0A4R2Q4K7"/>
<dbReference type="PROSITE" id="PS51186">
    <property type="entry name" value="GNAT"/>
    <property type="match status" value="1"/>
</dbReference>
<organism evidence="4 5">
    <name type="scientific">Tamaricihabitans halophyticus</name>
    <dbReference type="NCBI Taxonomy" id="1262583"/>
    <lineage>
        <taxon>Bacteria</taxon>
        <taxon>Bacillati</taxon>
        <taxon>Actinomycetota</taxon>
        <taxon>Actinomycetes</taxon>
        <taxon>Pseudonocardiales</taxon>
        <taxon>Pseudonocardiaceae</taxon>
        <taxon>Tamaricihabitans</taxon>
    </lineage>
</organism>
<comment type="caution">
    <text evidence="4">The sequence shown here is derived from an EMBL/GenBank/DDBJ whole genome shotgun (WGS) entry which is preliminary data.</text>
</comment>
<dbReference type="Gene3D" id="3.40.630.30">
    <property type="match status" value="1"/>
</dbReference>
<accession>A0A4R2Q4K7</accession>
<protein>
    <submittedName>
        <fullName evidence="4">Acetyltransferase (GNAT) family protein</fullName>
    </submittedName>
</protein>
<dbReference type="InterPro" id="IPR050832">
    <property type="entry name" value="Bact_Acetyltransf"/>
</dbReference>
<dbReference type="PANTHER" id="PTHR43877">
    <property type="entry name" value="AMINOALKYLPHOSPHONATE N-ACETYLTRANSFERASE-RELATED-RELATED"/>
    <property type="match status" value="1"/>
</dbReference>
<gene>
    <name evidence="4" type="ORF">EV191_12213</name>
</gene>
<feature type="domain" description="N-acetyltransferase" evidence="3">
    <location>
        <begin position="1"/>
        <end position="207"/>
    </location>
</feature>
<evidence type="ECO:0000259" key="3">
    <source>
        <dbReference type="PROSITE" id="PS51186"/>
    </source>
</evidence>
<evidence type="ECO:0000313" key="4">
    <source>
        <dbReference type="EMBL" id="TCP43399.1"/>
    </source>
</evidence>